<proteinExistence type="predicted"/>
<accession>A0AC35UHR1</accession>
<dbReference type="WBParaSite" id="RSKR_0001143600.1">
    <property type="protein sequence ID" value="RSKR_0001143600.1"/>
    <property type="gene ID" value="RSKR_0001143600"/>
</dbReference>
<reference evidence="2" key="1">
    <citation type="submission" date="2016-11" db="UniProtKB">
        <authorList>
            <consortium name="WormBaseParasite"/>
        </authorList>
    </citation>
    <scope>IDENTIFICATION</scope>
    <source>
        <strain evidence="2">KR3021</strain>
    </source>
</reference>
<sequence length="126" mass="14295">MDRLDDYIQSKLAGTYVNSDTSVSYVPYERYADHTSRHSYNNRNSLIVLNSLTPPSMSTFVQQPNMKPSEASYTPINSNPNFNNQVGYQDPDGLNTVNINFPNPIHSSTPNRLRVSKFKDVFDDSL</sequence>
<protein>
    <submittedName>
        <fullName evidence="2">ZM domain-containing protein</fullName>
    </submittedName>
</protein>
<evidence type="ECO:0000313" key="1">
    <source>
        <dbReference type="Proteomes" id="UP000095286"/>
    </source>
</evidence>
<organism evidence="1 2">
    <name type="scientific">Rhabditophanes sp. KR3021</name>
    <dbReference type="NCBI Taxonomy" id="114890"/>
    <lineage>
        <taxon>Eukaryota</taxon>
        <taxon>Metazoa</taxon>
        <taxon>Ecdysozoa</taxon>
        <taxon>Nematoda</taxon>
        <taxon>Chromadorea</taxon>
        <taxon>Rhabditida</taxon>
        <taxon>Tylenchina</taxon>
        <taxon>Panagrolaimomorpha</taxon>
        <taxon>Strongyloidoidea</taxon>
        <taxon>Alloionematidae</taxon>
        <taxon>Rhabditophanes</taxon>
    </lineage>
</organism>
<name>A0AC35UHR1_9BILA</name>
<evidence type="ECO:0000313" key="2">
    <source>
        <dbReference type="WBParaSite" id="RSKR_0001143600.1"/>
    </source>
</evidence>
<dbReference type="Proteomes" id="UP000095286">
    <property type="component" value="Unplaced"/>
</dbReference>